<sequence length="525" mass="56397">MSVPAFATSRRTVLRAAGAGAVALGLTACKSAVDDRKSQSAGAGGSAAPKRGGTLQIGALTDFTPALLFTQSSSFFLPRLVFNTLTAYDPKTLAPQPQLAKSWQVAPDGTSVALQLREGVKFHTGRPFTSDDVVFALANLKEPKRSAQLRATAAVVTDVDVKSPTELTLRLAHPVSNLFDLFEFMIIPDKETIDDALTGKKLVGTGPFVFKSWTPGASLSFARNPDYFVPDRPYFDGVEVRIIGQSDALVAALRSKQVHLALGLGGRDLQPVKDDKQFAVTQFDTGNGAWYVGANVSVKPLDDKRVRQAVSYAVNRDRIVQQGLAGFGLASSAPWPKSSPAYSDATAKRYAYDPAKAKALLAEAGAGNLDLPLAYLSSAQQLAQMVQFDLQQVGIKTTLEPLDPAKFQTQLIGQTMPALWVGAHGFAQLHPSTLAVSAYPFNEAKNTSKFSDPRYTEIVQRAWQQVDADSPTARAAYQDLTEVLLDQQFVIDLVVLAQLYAATGDLHGVTQNQFASTVLDDAYLA</sequence>
<dbReference type="PANTHER" id="PTHR30290">
    <property type="entry name" value="PERIPLASMIC BINDING COMPONENT OF ABC TRANSPORTER"/>
    <property type="match status" value="1"/>
</dbReference>
<dbReference type="CDD" id="cd00995">
    <property type="entry name" value="PBP2_NikA_DppA_OppA_like"/>
    <property type="match status" value="1"/>
</dbReference>
<dbReference type="Gene3D" id="3.90.76.10">
    <property type="entry name" value="Dipeptide-binding Protein, Domain 1"/>
    <property type="match status" value="1"/>
</dbReference>
<evidence type="ECO:0000259" key="5">
    <source>
        <dbReference type="Pfam" id="PF00496"/>
    </source>
</evidence>
<keyword evidence="7" id="KW-1185">Reference proteome</keyword>
<dbReference type="SUPFAM" id="SSF53850">
    <property type="entry name" value="Periplasmic binding protein-like II"/>
    <property type="match status" value="1"/>
</dbReference>
<evidence type="ECO:0000256" key="4">
    <source>
        <dbReference type="ARBA" id="ARBA00022729"/>
    </source>
</evidence>
<evidence type="ECO:0000256" key="1">
    <source>
        <dbReference type="ARBA" id="ARBA00004193"/>
    </source>
</evidence>
<evidence type="ECO:0000313" key="6">
    <source>
        <dbReference type="EMBL" id="GAA4975514.1"/>
    </source>
</evidence>
<name>A0ABP9HP80_9ACTN</name>
<comment type="similarity">
    <text evidence="2">Belongs to the bacterial solute-binding protein 5 family.</text>
</comment>
<evidence type="ECO:0000256" key="2">
    <source>
        <dbReference type="ARBA" id="ARBA00005695"/>
    </source>
</evidence>
<keyword evidence="4" id="KW-0732">Signal</keyword>
<proteinExistence type="inferred from homology"/>
<evidence type="ECO:0000313" key="7">
    <source>
        <dbReference type="Proteomes" id="UP001500466"/>
    </source>
</evidence>
<comment type="caution">
    <text evidence="6">The sequence shown here is derived from an EMBL/GenBank/DDBJ whole genome shotgun (WGS) entry which is preliminary data.</text>
</comment>
<dbReference type="PROSITE" id="PS51318">
    <property type="entry name" value="TAT"/>
    <property type="match status" value="1"/>
</dbReference>
<dbReference type="Pfam" id="PF00496">
    <property type="entry name" value="SBP_bac_5"/>
    <property type="match status" value="1"/>
</dbReference>
<dbReference type="Gene3D" id="3.40.190.10">
    <property type="entry name" value="Periplasmic binding protein-like II"/>
    <property type="match status" value="1"/>
</dbReference>
<feature type="domain" description="Solute-binding protein family 5" evidence="5">
    <location>
        <begin position="95"/>
        <end position="425"/>
    </location>
</feature>
<dbReference type="PANTHER" id="PTHR30290:SF9">
    <property type="entry name" value="OLIGOPEPTIDE-BINDING PROTEIN APPA"/>
    <property type="match status" value="1"/>
</dbReference>
<dbReference type="InterPro" id="IPR039424">
    <property type="entry name" value="SBP_5"/>
</dbReference>
<dbReference type="EMBL" id="BAABHS010000017">
    <property type="protein sequence ID" value="GAA4975514.1"/>
    <property type="molecule type" value="Genomic_DNA"/>
</dbReference>
<keyword evidence="3" id="KW-0813">Transport</keyword>
<gene>
    <name evidence="6" type="ORF">GCM10023205_48010</name>
</gene>
<dbReference type="PROSITE" id="PS01040">
    <property type="entry name" value="SBP_BACTERIAL_5"/>
    <property type="match status" value="1"/>
</dbReference>
<reference evidence="7" key="1">
    <citation type="journal article" date="2019" name="Int. J. Syst. Evol. Microbiol.">
        <title>The Global Catalogue of Microorganisms (GCM) 10K type strain sequencing project: providing services to taxonomists for standard genome sequencing and annotation.</title>
        <authorList>
            <consortium name="The Broad Institute Genomics Platform"/>
            <consortium name="The Broad Institute Genome Sequencing Center for Infectious Disease"/>
            <person name="Wu L."/>
            <person name="Ma J."/>
        </authorList>
    </citation>
    <scope>NUCLEOTIDE SEQUENCE [LARGE SCALE GENOMIC DNA]</scope>
    <source>
        <strain evidence="7">JCM 17986</strain>
    </source>
</reference>
<protein>
    <submittedName>
        <fullName evidence="6">ABC transporter substrate-binding protein</fullName>
    </submittedName>
</protein>
<accession>A0ABP9HP80</accession>
<dbReference type="RefSeq" id="WP_345677703.1">
    <property type="nucleotide sequence ID" value="NZ_BAABHS010000017.1"/>
</dbReference>
<dbReference type="InterPro" id="IPR006311">
    <property type="entry name" value="TAT_signal"/>
</dbReference>
<dbReference type="InterPro" id="IPR000914">
    <property type="entry name" value="SBP_5_dom"/>
</dbReference>
<organism evidence="6 7">
    <name type="scientific">Yinghuangia aomiensis</name>
    <dbReference type="NCBI Taxonomy" id="676205"/>
    <lineage>
        <taxon>Bacteria</taxon>
        <taxon>Bacillati</taxon>
        <taxon>Actinomycetota</taxon>
        <taxon>Actinomycetes</taxon>
        <taxon>Kitasatosporales</taxon>
        <taxon>Streptomycetaceae</taxon>
        <taxon>Yinghuangia</taxon>
    </lineage>
</organism>
<dbReference type="Gene3D" id="3.10.105.10">
    <property type="entry name" value="Dipeptide-binding Protein, Domain 3"/>
    <property type="match status" value="1"/>
</dbReference>
<dbReference type="InterPro" id="IPR023765">
    <property type="entry name" value="SBP_5_CS"/>
</dbReference>
<dbReference type="InterPro" id="IPR030678">
    <property type="entry name" value="Peptide/Ni-bd"/>
</dbReference>
<comment type="subcellular location">
    <subcellularLocation>
        <location evidence="1">Cell membrane</location>
        <topology evidence="1">Lipid-anchor</topology>
    </subcellularLocation>
</comment>
<dbReference type="PIRSF" id="PIRSF002741">
    <property type="entry name" value="MppA"/>
    <property type="match status" value="1"/>
</dbReference>
<evidence type="ECO:0000256" key="3">
    <source>
        <dbReference type="ARBA" id="ARBA00022448"/>
    </source>
</evidence>
<dbReference type="Proteomes" id="UP001500466">
    <property type="component" value="Unassembled WGS sequence"/>
</dbReference>